<dbReference type="Proteomes" id="UP000225706">
    <property type="component" value="Unassembled WGS sequence"/>
</dbReference>
<name>A0A2B4SQX1_STYPI</name>
<reference evidence="3" key="1">
    <citation type="journal article" date="2017" name="bioRxiv">
        <title>Comparative analysis of the genomes of Stylophora pistillata and Acropora digitifera provides evidence for extensive differences between species of corals.</title>
        <authorList>
            <person name="Voolstra C.R."/>
            <person name="Li Y."/>
            <person name="Liew Y.J."/>
            <person name="Baumgarten S."/>
            <person name="Zoccola D."/>
            <person name="Flot J.-F."/>
            <person name="Tambutte S."/>
            <person name="Allemand D."/>
            <person name="Aranda M."/>
        </authorList>
    </citation>
    <scope>NUCLEOTIDE SEQUENCE [LARGE SCALE GENOMIC DNA]</scope>
</reference>
<protein>
    <submittedName>
        <fullName evidence="2">Uncharacterized protein</fullName>
    </submittedName>
</protein>
<sequence>MTGKEVITKTSPKSCGSMDTTSNAGAETNDSASSMSFNEFETFADEVNGDIPEVDYRGRLKSEKLPSDVYVSSISLSQASETTLFYTKRALHVQ</sequence>
<keyword evidence="3" id="KW-1185">Reference proteome</keyword>
<evidence type="ECO:0000256" key="1">
    <source>
        <dbReference type="SAM" id="MobiDB-lite"/>
    </source>
</evidence>
<accession>A0A2B4SQX1</accession>
<feature type="compositionally biased region" description="Polar residues" evidence="1">
    <location>
        <begin position="8"/>
        <end position="32"/>
    </location>
</feature>
<organism evidence="2 3">
    <name type="scientific">Stylophora pistillata</name>
    <name type="common">Smooth cauliflower coral</name>
    <dbReference type="NCBI Taxonomy" id="50429"/>
    <lineage>
        <taxon>Eukaryota</taxon>
        <taxon>Metazoa</taxon>
        <taxon>Cnidaria</taxon>
        <taxon>Anthozoa</taxon>
        <taxon>Hexacorallia</taxon>
        <taxon>Scleractinia</taxon>
        <taxon>Astrocoeniina</taxon>
        <taxon>Pocilloporidae</taxon>
        <taxon>Stylophora</taxon>
    </lineage>
</organism>
<evidence type="ECO:0000313" key="3">
    <source>
        <dbReference type="Proteomes" id="UP000225706"/>
    </source>
</evidence>
<dbReference type="EMBL" id="LSMT01000031">
    <property type="protein sequence ID" value="PFX31766.1"/>
    <property type="molecule type" value="Genomic_DNA"/>
</dbReference>
<comment type="caution">
    <text evidence="2">The sequence shown here is derived from an EMBL/GenBank/DDBJ whole genome shotgun (WGS) entry which is preliminary data.</text>
</comment>
<dbReference type="OrthoDB" id="5960980at2759"/>
<proteinExistence type="predicted"/>
<feature type="region of interest" description="Disordered" evidence="1">
    <location>
        <begin position="1"/>
        <end position="32"/>
    </location>
</feature>
<dbReference type="AlphaFoldDB" id="A0A2B4SQX1"/>
<evidence type="ECO:0000313" key="2">
    <source>
        <dbReference type="EMBL" id="PFX31766.1"/>
    </source>
</evidence>
<gene>
    <name evidence="2" type="ORF">AWC38_SpisGene3338</name>
</gene>